<sequence>MERILRYSMAALAMALFVGCSHDMEYSQPSKEQVQKNVAEKLGIEIDPNQNWNASTAITANVSVNLGLDQEYTLVIYDKNPLFEDDVFYYAKTVVKEGDTATLKLDVPSADSVFYAAVFDSKFRRLVQSAYREDSVLTMNFGTAASESRSNRAAENASIYPDFVRTVADYLNPNVQYKTTATISLDAMKNYPAITNQIIANETSNRNHTLSDQSWYYNPAAYPAHGDGKHYRVASGTEITEVFHINGNGVINDAVIYIEGKVHLNGNTLNGVTLVVASGGELILDGATSMSNAGRFVILPGGKFTGTQNVSFLVANGAACYNGGTIDLKGELNVNGSDFYNSGTTKVDNLNNQSGGKITNFGSIVARTNNGDSNTYNCTIINGCYMHFTENAGVGTLTMLDNSRLDVDGMASIAGGVYYGQGAILYDKSEINAGRIYLNGTKFTGPTASGTYAVVKSGGMLISQGGDLEAVGNIYFDWNIANFYNHQGQQDYNSTVDNGYTPLSLVKRKNLNFVNEANAPFTIPRGDCTGNGYHDTSEVPSQVIPGEPAVWTYAFEDTPLGDYDMNDVVIKVSENAEDATRLDITLCCTGAANNLTVYLDDMVLFAGSGKEVHQVFGQAAGKFINTVNDGIKVDPITETIRKPANFSFETADFWIKSPSGDVHVAKQGEDPHGIVVPGNWRWPREFQCIKDAYPNFIEFAKDASTTDDNIKKWYETSNGNPVEEYIYTPAN</sequence>
<dbReference type="AlphaFoldDB" id="A0A1H0G9Y2"/>
<dbReference type="Proteomes" id="UP000199134">
    <property type="component" value="Unassembled WGS sequence"/>
</dbReference>
<accession>A0A1G7RMN7</accession>
<dbReference type="STRING" id="645274.SAMN04487901_10124"/>
<accession>A0A1H0G9Y2</accession>
<dbReference type="EMBL" id="FNCQ01000001">
    <property type="protein sequence ID" value="SDG11904.1"/>
    <property type="molecule type" value="Genomic_DNA"/>
</dbReference>
<evidence type="ECO:0000313" key="2">
    <source>
        <dbReference type="EMBL" id="SDG11904.1"/>
    </source>
</evidence>
<dbReference type="Pfam" id="PF16130">
    <property type="entry name" value="DUF4842"/>
    <property type="match status" value="1"/>
</dbReference>
<reference evidence="3 4" key="1">
    <citation type="submission" date="2016-10" db="EMBL/GenBank/DDBJ databases">
        <authorList>
            <person name="Varghese N."/>
            <person name="Submissions S."/>
        </authorList>
    </citation>
    <scope>NUCLEOTIDE SEQUENCE</scope>
    <source>
        <strain evidence="3">BP1-145</strain>
        <strain evidence="4">BP1-148</strain>
    </source>
</reference>
<evidence type="ECO:0000313" key="3">
    <source>
        <dbReference type="EMBL" id="SDO03692.1"/>
    </source>
</evidence>
<dbReference type="PROSITE" id="PS51257">
    <property type="entry name" value="PROKAR_LIPOPROTEIN"/>
    <property type="match status" value="1"/>
</dbReference>
<protein>
    <recommendedName>
        <fullName evidence="1">DUF4842 domain-containing protein</fullName>
    </recommendedName>
</protein>
<proteinExistence type="predicted"/>
<gene>
    <name evidence="3" type="ORF">SAMN04487900_10824</name>
    <name evidence="2" type="ORF">SAMN04487901_10124</name>
</gene>
<evidence type="ECO:0000313" key="4">
    <source>
        <dbReference type="Proteomes" id="UP000198779"/>
    </source>
</evidence>
<feature type="domain" description="DUF4842" evidence="1">
    <location>
        <begin position="670"/>
        <end position="714"/>
    </location>
</feature>
<evidence type="ECO:0000313" key="5">
    <source>
        <dbReference type="Proteomes" id="UP000199134"/>
    </source>
</evidence>
<dbReference type="InterPro" id="IPR032295">
    <property type="entry name" value="DUF4842"/>
</dbReference>
<organism evidence="3 5">
    <name type="scientific">Prevotella communis</name>
    <dbReference type="NCBI Taxonomy" id="2913614"/>
    <lineage>
        <taxon>Bacteria</taxon>
        <taxon>Pseudomonadati</taxon>
        <taxon>Bacteroidota</taxon>
        <taxon>Bacteroidia</taxon>
        <taxon>Bacteroidales</taxon>
        <taxon>Prevotellaceae</taxon>
        <taxon>Prevotella</taxon>
    </lineage>
</organism>
<evidence type="ECO:0000259" key="1">
    <source>
        <dbReference type="Pfam" id="PF16130"/>
    </source>
</evidence>
<name>A0A1H0G9Y2_9BACT</name>
<dbReference type="OrthoDB" id="1059805at2"/>
<dbReference type="RefSeq" id="WP_143005730.1">
    <property type="nucleotide sequence ID" value="NZ_FNCQ01000001.1"/>
</dbReference>
<keyword evidence="4" id="KW-1185">Reference proteome</keyword>
<reference evidence="2 5" key="2">
    <citation type="submission" date="2016-10" db="EMBL/GenBank/DDBJ databases">
        <authorList>
            <person name="de Groot N.N."/>
        </authorList>
    </citation>
    <scope>NUCLEOTIDE SEQUENCE [LARGE SCALE GENOMIC DNA]</scope>
    <source>
        <strain evidence="5">BP1-145</strain>
        <strain evidence="2">BP1-148</strain>
    </source>
</reference>
<dbReference type="EMBL" id="FNIW01000008">
    <property type="protein sequence ID" value="SDO03692.1"/>
    <property type="molecule type" value="Genomic_DNA"/>
</dbReference>
<dbReference type="Proteomes" id="UP000198779">
    <property type="component" value="Unassembled WGS sequence"/>
</dbReference>